<evidence type="ECO:0000256" key="9">
    <source>
        <dbReference type="PIRSR" id="PIRSR000102-3"/>
    </source>
</evidence>
<dbReference type="HAMAP" id="MF_00488">
    <property type="entry name" value="Lactate_dehydrog"/>
    <property type="match status" value="1"/>
</dbReference>
<dbReference type="InterPro" id="IPR011304">
    <property type="entry name" value="L-lactate_DH"/>
</dbReference>
<dbReference type="Pfam" id="PF00056">
    <property type="entry name" value="Ldh_1_N"/>
    <property type="match status" value="1"/>
</dbReference>
<feature type="binding site" evidence="7">
    <location>
        <position position="225"/>
    </location>
    <ligand>
        <name>substrate</name>
    </ligand>
</feature>
<evidence type="ECO:0000313" key="12">
    <source>
        <dbReference type="EMBL" id="MDO6574936.1"/>
    </source>
</evidence>
<feature type="binding site" evidence="7">
    <location>
        <begin position="121"/>
        <end position="123"/>
    </location>
    <ligand>
        <name>NAD(+)</name>
        <dbReference type="ChEBI" id="CHEBI:57540"/>
    </ligand>
</feature>
<dbReference type="InterPro" id="IPR001236">
    <property type="entry name" value="Lactate/malate_DH_N"/>
</dbReference>
<dbReference type="InterPro" id="IPR036291">
    <property type="entry name" value="NAD(P)-bd_dom_sf"/>
</dbReference>
<dbReference type="GO" id="GO:0005737">
    <property type="term" value="C:cytoplasm"/>
    <property type="evidence" value="ECO:0007669"/>
    <property type="project" value="UniProtKB-SubCell"/>
</dbReference>
<evidence type="ECO:0000256" key="6">
    <source>
        <dbReference type="ARBA" id="ARBA00049258"/>
    </source>
</evidence>
<comment type="subunit">
    <text evidence="7">Homotetramer.</text>
</comment>
<feature type="binding site" evidence="7">
    <location>
        <position position="91"/>
    </location>
    <ligand>
        <name>substrate</name>
    </ligand>
</feature>
<comment type="pathway">
    <text evidence="1 7">Fermentation; pyruvate fermentation to lactate; (S)-lactate from pyruvate: step 1/1.</text>
</comment>
<evidence type="ECO:0000259" key="10">
    <source>
        <dbReference type="Pfam" id="PF00056"/>
    </source>
</evidence>
<comment type="caution">
    <text evidence="7">Lacks conserved residue(s) required for the propagation of feature annotation.</text>
</comment>
<name>A0AAW7YX35_9STAP</name>
<organism evidence="12 13">
    <name type="scientific">Staphylococcus pasteuri_A</name>
    <dbReference type="NCBI Taxonomy" id="3062664"/>
    <lineage>
        <taxon>Bacteria</taxon>
        <taxon>Bacillati</taxon>
        <taxon>Bacillota</taxon>
        <taxon>Bacilli</taxon>
        <taxon>Bacillales</taxon>
        <taxon>Staphylococcaceae</taxon>
        <taxon>Staphylococcus</taxon>
    </lineage>
</organism>
<dbReference type="AlphaFoldDB" id="A0AAW7YX35"/>
<evidence type="ECO:0000256" key="1">
    <source>
        <dbReference type="ARBA" id="ARBA00004843"/>
    </source>
</evidence>
<comment type="function">
    <text evidence="7">Catalyzes the conversion of lactate to pyruvate.</text>
</comment>
<feature type="binding site" evidence="7">
    <location>
        <position position="146"/>
    </location>
    <ligand>
        <name>NAD(+)</name>
        <dbReference type="ChEBI" id="CHEBI:57540"/>
    </ligand>
</feature>
<feature type="binding site" evidence="9">
    <location>
        <position position="98"/>
    </location>
    <ligand>
        <name>NAD(+)</name>
        <dbReference type="ChEBI" id="CHEBI:57540"/>
    </ligand>
</feature>
<keyword evidence="5 7" id="KW-0520">NAD</keyword>
<reference evidence="12" key="1">
    <citation type="submission" date="2023-07" db="EMBL/GenBank/DDBJ databases">
        <title>Genome content predicts the carbon catabolic preferences of heterotrophic bacteria.</title>
        <authorList>
            <person name="Gralka M."/>
        </authorList>
    </citation>
    <scope>NUCLEOTIDE SEQUENCE</scope>
    <source>
        <strain evidence="12">E2R20</strain>
    </source>
</reference>
<gene>
    <name evidence="7" type="primary">ldh</name>
    <name evidence="12" type="ORF">Q4528_12440</name>
</gene>
<feature type="binding site" evidence="9">
    <location>
        <begin position="10"/>
        <end position="15"/>
    </location>
    <ligand>
        <name>NAD(+)</name>
        <dbReference type="ChEBI" id="CHEBI:57540"/>
    </ligand>
</feature>
<dbReference type="Gene3D" id="3.40.50.720">
    <property type="entry name" value="NAD(P)-binding Rossmann-like Domain"/>
    <property type="match status" value="1"/>
</dbReference>
<feature type="domain" description="Lactate/malate dehydrogenase N-terminal" evidence="10">
    <location>
        <begin position="5"/>
        <end position="145"/>
    </location>
</feature>
<dbReference type="NCBIfam" id="NF000824">
    <property type="entry name" value="PRK00066.1"/>
    <property type="match status" value="1"/>
</dbReference>
<dbReference type="PRINTS" id="PR00086">
    <property type="entry name" value="LLDHDRGNASE"/>
</dbReference>
<feature type="binding site" evidence="7">
    <location>
        <position position="104"/>
    </location>
    <ligand>
        <name>NAD(+)</name>
        <dbReference type="ChEBI" id="CHEBI:57540"/>
    </ligand>
</feature>
<dbReference type="EC" id="1.1.1.27" evidence="3 7"/>
<dbReference type="GO" id="GO:0006089">
    <property type="term" value="P:lactate metabolic process"/>
    <property type="evidence" value="ECO:0007669"/>
    <property type="project" value="TreeGrafter"/>
</dbReference>
<dbReference type="PROSITE" id="PS00064">
    <property type="entry name" value="L_LDH"/>
    <property type="match status" value="1"/>
</dbReference>
<comment type="catalytic activity">
    <reaction evidence="6 7">
        <text>(S)-lactate + NAD(+) = pyruvate + NADH + H(+)</text>
        <dbReference type="Rhea" id="RHEA:23444"/>
        <dbReference type="ChEBI" id="CHEBI:15361"/>
        <dbReference type="ChEBI" id="CHEBI:15378"/>
        <dbReference type="ChEBI" id="CHEBI:16651"/>
        <dbReference type="ChEBI" id="CHEBI:57540"/>
        <dbReference type="ChEBI" id="CHEBI:57945"/>
        <dbReference type="EC" id="1.1.1.27"/>
    </reaction>
</comment>
<dbReference type="InterPro" id="IPR022383">
    <property type="entry name" value="Lactate/malate_DH_C"/>
</dbReference>
<feature type="domain" description="Lactate/malate dehydrogenase C-terminal" evidence="11">
    <location>
        <begin position="148"/>
        <end position="309"/>
    </location>
</feature>
<feature type="binding site" evidence="7">
    <location>
        <position position="14"/>
    </location>
    <ligand>
        <name>NAD(+)</name>
        <dbReference type="ChEBI" id="CHEBI:57540"/>
    </ligand>
</feature>
<keyword evidence="13" id="KW-1185">Reference proteome</keyword>
<dbReference type="InterPro" id="IPR001557">
    <property type="entry name" value="L-lactate/malate_DH"/>
</dbReference>
<dbReference type="GO" id="GO:0004459">
    <property type="term" value="F:L-lactate dehydrogenase (NAD+) activity"/>
    <property type="evidence" value="ECO:0007669"/>
    <property type="project" value="UniProtKB-UniRule"/>
</dbReference>
<dbReference type="Proteomes" id="UP001170310">
    <property type="component" value="Unassembled WGS sequence"/>
</dbReference>
<dbReference type="RefSeq" id="WP_049391450.1">
    <property type="nucleotide sequence ID" value="NZ_JAUOQO010000019.1"/>
</dbReference>
<comment type="subcellular location">
    <subcellularLocation>
        <location evidence="7">Cytoplasm</location>
    </subcellularLocation>
</comment>
<dbReference type="GO" id="GO:0006096">
    <property type="term" value="P:glycolytic process"/>
    <property type="evidence" value="ECO:0007669"/>
    <property type="project" value="UniProtKB-UniRule"/>
</dbReference>
<protein>
    <recommendedName>
        <fullName evidence="3 7">L-lactate dehydrogenase</fullName>
        <shortName evidence="7">L-LDH</shortName>
        <ecNumber evidence="3 7">1.1.1.27</ecNumber>
    </recommendedName>
</protein>
<evidence type="ECO:0000256" key="8">
    <source>
        <dbReference type="PIRSR" id="PIRSR000102-1"/>
    </source>
</evidence>
<evidence type="ECO:0000256" key="3">
    <source>
        <dbReference type="ARBA" id="ARBA00012967"/>
    </source>
</evidence>
<evidence type="ECO:0000313" key="13">
    <source>
        <dbReference type="Proteomes" id="UP001170310"/>
    </source>
</evidence>
<dbReference type="SUPFAM" id="SSF51735">
    <property type="entry name" value="NAD(P)-binding Rossmann-fold domains"/>
    <property type="match status" value="1"/>
</dbReference>
<dbReference type="PANTHER" id="PTHR43128:SF16">
    <property type="entry name" value="L-LACTATE DEHYDROGENASE"/>
    <property type="match status" value="1"/>
</dbReference>
<evidence type="ECO:0000259" key="11">
    <source>
        <dbReference type="Pfam" id="PF02866"/>
    </source>
</evidence>
<comment type="similarity">
    <text evidence="2 7">Belongs to the LDH/MDH superfamily. LDH family.</text>
</comment>
<proteinExistence type="inferred from homology"/>
<feature type="binding site" evidence="7">
    <location>
        <begin position="123"/>
        <end position="126"/>
    </location>
    <ligand>
        <name>substrate</name>
    </ligand>
</feature>
<evidence type="ECO:0000256" key="5">
    <source>
        <dbReference type="ARBA" id="ARBA00023027"/>
    </source>
</evidence>
<evidence type="ECO:0000256" key="2">
    <source>
        <dbReference type="ARBA" id="ARBA00006054"/>
    </source>
</evidence>
<dbReference type="InterPro" id="IPR018177">
    <property type="entry name" value="L-lactate_DH_AS"/>
</dbReference>
<dbReference type="Gene3D" id="3.90.110.10">
    <property type="entry name" value="Lactate dehydrogenase/glycoside hydrolase, family 4, C-terminal"/>
    <property type="match status" value="1"/>
</dbReference>
<dbReference type="PANTHER" id="PTHR43128">
    <property type="entry name" value="L-2-HYDROXYCARBOXYLATE DEHYDROGENASE (NAD(P)(+))"/>
    <property type="match status" value="1"/>
</dbReference>
<keyword evidence="7" id="KW-0963">Cytoplasm</keyword>
<dbReference type="SUPFAM" id="SSF56327">
    <property type="entry name" value="LDH C-terminal domain-like"/>
    <property type="match status" value="1"/>
</dbReference>
<comment type="caution">
    <text evidence="12">The sequence shown here is derived from an EMBL/GenBank/DDBJ whole genome shotgun (WGS) entry which is preliminary data.</text>
</comment>
<feature type="active site" description="Proton acceptor" evidence="7 8">
    <location>
        <position position="178"/>
    </location>
</feature>
<dbReference type="EMBL" id="JAUOQO010000019">
    <property type="protein sequence ID" value="MDO6574936.1"/>
    <property type="molecule type" value="Genomic_DNA"/>
</dbReference>
<dbReference type="NCBIfam" id="TIGR01771">
    <property type="entry name" value="L-LDH-NAD"/>
    <property type="match status" value="1"/>
</dbReference>
<sequence length="310" mass="34223">MKNNKVVVIGNGHVGSSYSFLMASESNTSIDEIAIISRHENVVKSCVEDLRHMLPFNNSMLKVKSGDYSDCEDADIIVIAASASMESVSKRSDLLEANHKIFKSIIAKIMENHFKGIFIIASNPVDTLSYITKEISGFPKEKVIGSGTIIDSARFQFKLSEIYNVSPSNIQAMVLGEHGDSQVPIWSKANIAGVPLKEKTSNVLEEITTYTKEVGTEILKSKGNTSYGIAKALTTITNAIIKDENTILTVSSYLSGEYGYDNLYSGVPTLINKYGAQKIIELPLDEKENQNLKYSFEILKKAQDEISKFR</sequence>
<evidence type="ECO:0000256" key="4">
    <source>
        <dbReference type="ARBA" id="ARBA00023002"/>
    </source>
</evidence>
<dbReference type="Pfam" id="PF02866">
    <property type="entry name" value="Ldh_1_C"/>
    <property type="match status" value="1"/>
</dbReference>
<evidence type="ECO:0000256" key="7">
    <source>
        <dbReference type="HAMAP-Rule" id="MF_00488"/>
    </source>
</evidence>
<dbReference type="PIRSF" id="PIRSF000102">
    <property type="entry name" value="Lac_mal_DH"/>
    <property type="match status" value="1"/>
</dbReference>
<keyword evidence="4 7" id="KW-0560">Oxidoreductase</keyword>
<dbReference type="InterPro" id="IPR015955">
    <property type="entry name" value="Lactate_DH/Glyco_Ohase_4_C"/>
</dbReference>
<feature type="binding site" evidence="7">
    <location>
        <begin position="151"/>
        <end position="154"/>
    </location>
    <ligand>
        <name>substrate</name>
    </ligand>
</feature>
<feature type="binding site" evidence="7">
    <location>
        <position position="68"/>
    </location>
    <ligand>
        <name>NAD(+)</name>
        <dbReference type="ChEBI" id="CHEBI:57540"/>
    </ligand>
</feature>
<accession>A0AAW7YX35</accession>